<keyword evidence="1" id="KW-0812">Transmembrane</keyword>
<evidence type="ECO:0000256" key="1">
    <source>
        <dbReference type="SAM" id="Phobius"/>
    </source>
</evidence>
<dbReference type="EMBL" id="JAHMHQ010000005">
    <property type="protein sequence ID" value="KAK1639971.1"/>
    <property type="molecule type" value="Genomic_DNA"/>
</dbReference>
<feature type="transmembrane region" description="Helical" evidence="1">
    <location>
        <begin position="12"/>
        <end position="30"/>
    </location>
</feature>
<reference evidence="2" key="1">
    <citation type="submission" date="2021-06" db="EMBL/GenBank/DDBJ databases">
        <title>Comparative genomics, transcriptomics and evolutionary studies reveal genomic signatures of adaptation to plant cell wall in hemibiotrophic fungi.</title>
        <authorList>
            <consortium name="DOE Joint Genome Institute"/>
            <person name="Baroncelli R."/>
            <person name="Diaz J.F."/>
            <person name="Benocci T."/>
            <person name="Peng M."/>
            <person name="Battaglia E."/>
            <person name="Haridas S."/>
            <person name="Andreopoulos W."/>
            <person name="Labutti K."/>
            <person name="Pangilinan J."/>
            <person name="Floch G.L."/>
            <person name="Makela M.R."/>
            <person name="Henrissat B."/>
            <person name="Grigoriev I.V."/>
            <person name="Crouch J.A."/>
            <person name="De Vries R.P."/>
            <person name="Sukno S.A."/>
            <person name="Thon M.R."/>
        </authorList>
    </citation>
    <scope>NUCLEOTIDE SEQUENCE</scope>
    <source>
        <strain evidence="2">CBS 102054</strain>
    </source>
</reference>
<keyword evidence="3" id="KW-1185">Reference proteome</keyword>
<evidence type="ECO:0000313" key="2">
    <source>
        <dbReference type="EMBL" id="KAK1639971.1"/>
    </source>
</evidence>
<comment type="caution">
    <text evidence="2">The sequence shown here is derived from an EMBL/GenBank/DDBJ whole genome shotgun (WGS) entry which is preliminary data.</text>
</comment>
<name>A0AAJ0EKF2_9PEZI</name>
<keyword evidence="1" id="KW-1133">Transmembrane helix</keyword>
<sequence length="209" mass="23227">MGRNSPPIFATYELQQIFFFTLVVIILHSLGPGRAHGGQITFVVDVMVSPSLSSSNPMIRQEKRCGRAWQGLIGTGNFSIFFLPWWYGVPGMTKEKHHQRHIVIVCKIEDHIFVPSTHHFSLCVCLPISPPGVTPSRLTLPLPSDLATHPSYEPKLSIGCSLGRWVQMQNMTDVAGYRKGGEEPTSTKCSISVKFCEMCRVIEGGFQPV</sequence>
<dbReference type="GeneID" id="85467216"/>
<evidence type="ECO:0000313" key="3">
    <source>
        <dbReference type="Proteomes" id="UP001243989"/>
    </source>
</evidence>
<accession>A0AAJ0EKF2</accession>
<dbReference type="Proteomes" id="UP001243989">
    <property type="component" value="Unassembled WGS sequence"/>
</dbReference>
<protein>
    <submittedName>
        <fullName evidence="2">Uncharacterized protein</fullName>
    </submittedName>
</protein>
<proteinExistence type="predicted"/>
<gene>
    <name evidence="2" type="ORF">BDP81DRAFT_186147</name>
</gene>
<dbReference type="AlphaFoldDB" id="A0AAJ0EKF2"/>
<feature type="transmembrane region" description="Helical" evidence="1">
    <location>
        <begin position="68"/>
        <end position="87"/>
    </location>
</feature>
<keyword evidence="1" id="KW-0472">Membrane</keyword>
<dbReference type="RefSeq" id="XP_060448578.1">
    <property type="nucleotide sequence ID" value="XM_060582354.1"/>
</dbReference>
<organism evidence="2 3">
    <name type="scientific">Colletotrichum phormii</name>
    <dbReference type="NCBI Taxonomy" id="359342"/>
    <lineage>
        <taxon>Eukaryota</taxon>
        <taxon>Fungi</taxon>
        <taxon>Dikarya</taxon>
        <taxon>Ascomycota</taxon>
        <taxon>Pezizomycotina</taxon>
        <taxon>Sordariomycetes</taxon>
        <taxon>Hypocreomycetidae</taxon>
        <taxon>Glomerellales</taxon>
        <taxon>Glomerellaceae</taxon>
        <taxon>Colletotrichum</taxon>
        <taxon>Colletotrichum acutatum species complex</taxon>
    </lineage>
</organism>